<dbReference type="GO" id="GO:0006298">
    <property type="term" value="P:mismatch repair"/>
    <property type="evidence" value="ECO:0007669"/>
    <property type="project" value="TreeGrafter"/>
</dbReference>
<evidence type="ECO:0000256" key="13">
    <source>
        <dbReference type="RuleBase" id="RU003515"/>
    </source>
</evidence>
<dbReference type="InterPro" id="IPR012337">
    <property type="entry name" value="RNaseH-like_sf"/>
</dbReference>
<dbReference type="GO" id="GO:0043137">
    <property type="term" value="P:DNA replication, removal of RNA primer"/>
    <property type="evidence" value="ECO:0007669"/>
    <property type="project" value="TreeGrafter"/>
</dbReference>
<dbReference type="PANTHER" id="PTHR10954:SF18">
    <property type="entry name" value="RIBONUCLEASE HII"/>
    <property type="match status" value="1"/>
</dbReference>
<evidence type="ECO:0000256" key="5">
    <source>
        <dbReference type="ARBA" id="ARBA00007383"/>
    </source>
</evidence>
<reference evidence="15 16" key="1">
    <citation type="journal article" date="2014" name="PLoS ONE">
        <title>Reduction of Hydrogen Peroxide Accumulation and Toxicity by a Catalase from Mycoplasma iowae.</title>
        <authorList>
            <person name="Pritchard R.E."/>
            <person name="Prassinos A.J."/>
            <person name="Osborne J.D."/>
            <person name="Raviv Z."/>
            <person name="Balish M.F."/>
        </authorList>
    </citation>
    <scope>NUCLEOTIDE SEQUENCE [LARGE SCALE GENOMIC DNA]</scope>
    <source>
        <strain evidence="15 16">DK-CPA</strain>
    </source>
</reference>
<dbReference type="GO" id="GO:0004523">
    <property type="term" value="F:RNA-DNA hybrid ribonuclease activity"/>
    <property type="evidence" value="ECO:0007669"/>
    <property type="project" value="UniProtKB-UniRule"/>
</dbReference>
<protein>
    <recommendedName>
        <fullName evidence="13">Ribonuclease</fullName>
        <ecNumber evidence="13">3.1.26.4</ecNumber>
    </recommendedName>
</protein>
<evidence type="ECO:0000256" key="1">
    <source>
        <dbReference type="ARBA" id="ARBA00000077"/>
    </source>
</evidence>
<evidence type="ECO:0000256" key="7">
    <source>
        <dbReference type="ARBA" id="ARBA00022722"/>
    </source>
</evidence>
<feature type="domain" description="RNase H type-2" evidence="14">
    <location>
        <begin position="20"/>
        <end position="206"/>
    </location>
</feature>
<comment type="similarity">
    <text evidence="5 13">Belongs to the RNase HII family.</text>
</comment>
<comment type="subcellular location">
    <subcellularLocation>
        <location evidence="4">Cytoplasm</location>
    </subcellularLocation>
</comment>
<feature type="binding site" evidence="12">
    <location>
        <position position="117"/>
    </location>
    <ligand>
        <name>a divalent metal cation</name>
        <dbReference type="ChEBI" id="CHEBI:60240"/>
    </ligand>
</feature>
<dbReference type="Gene3D" id="3.30.420.10">
    <property type="entry name" value="Ribonuclease H-like superfamily/Ribonuclease H"/>
    <property type="match status" value="1"/>
</dbReference>
<organism evidence="15 16">
    <name type="scientific">Malacoplasma iowae DK-CPA</name>
    <dbReference type="NCBI Taxonomy" id="1394179"/>
    <lineage>
        <taxon>Bacteria</taxon>
        <taxon>Bacillati</taxon>
        <taxon>Mycoplasmatota</taxon>
        <taxon>Mycoplasmoidales</taxon>
        <taxon>Mycoplasmoidaceae</taxon>
        <taxon>Malacoplasma</taxon>
    </lineage>
</organism>
<dbReference type="GO" id="GO:0003723">
    <property type="term" value="F:RNA binding"/>
    <property type="evidence" value="ECO:0007669"/>
    <property type="project" value="UniProtKB-UniRule"/>
</dbReference>
<accession>A0A084U4H9</accession>
<evidence type="ECO:0000259" key="14">
    <source>
        <dbReference type="PROSITE" id="PS51975"/>
    </source>
</evidence>
<dbReference type="EMBL" id="AWQU01000054">
    <property type="protein sequence ID" value="KFB07865.1"/>
    <property type="molecule type" value="Genomic_DNA"/>
</dbReference>
<keyword evidence="6" id="KW-0963">Cytoplasm</keyword>
<feature type="binding site" evidence="12">
    <location>
        <position position="27"/>
    </location>
    <ligand>
        <name>a divalent metal cation</name>
        <dbReference type="ChEBI" id="CHEBI:60240"/>
    </ligand>
</feature>
<keyword evidence="11" id="KW-0464">Manganese</keyword>
<keyword evidence="10 12" id="KW-0378">Hydrolase</keyword>
<dbReference type="InterPro" id="IPR024567">
    <property type="entry name" value="RNase_HII/HIII_dom"/>
</dbReference>
<dbReference type="InterPro" id="IPR036397">
    <property type="entry name" value="RNaseH_sf"/>
</dbReference>
<keyword evidence="9 12" id="KW-0255">Endonuclease</keyword>
<keyword evidence="16" id="KW-1185">Reference proteome</keyword>
<gene>
    <name evidence="15" type="primary">rnhB</name>
    <name evidence="15" type="ORF">P271_729</name>
</gene>
<dbReference type="EC" id="3.1.26.4" evidence="13"/>
<proteinExistence type="inferred from homology"/>
<dbReference type="SUPFAM" id="SSF53098">
    <property type="entry name" value="Ribonuclease H-like"/>
    <property type="match status" value="1"/>
</dbReference>
<evidence type="ECO:0000256" key="10">
    <source>
        <dbReference type="ARBA" id="ARBA00022801"/>
    </source>
</evidence>
<dbReference type="GO" id="GO:0046872">
    <property type="term" value="F:metal ion binding"/>
    <property type="evidence" value="ECO:0007669"/>
    <property type="project" value="UniProtKB-KW"/>
</dbReference>
<evidence type="ECO:0000313" key="15">
    <source>
        <dbReference type="EMBL" id="KFB07865.1"/>
    </source>
</evidence>
<dbReference type="InterPro" id="IPR022898">
    <property type="entry name" value="RNase_HII"/>
</dbReference>
<evidence type="ECO:0000256" key="3">
    <source>
        <dbReference type="ARBA" id="ARBA00004065"/>
    </source>
</evidence>
<dbReference type="GO" id="GO:0005737">
    <property type="term" value="C:cytoplasm"/>
    <property type="evidence" value="ECO:0007669"/>
    <property type="project" value="UniProtKB-SubCell"/>
</dbReference>
<comment type="function">
    <text evidence="3 13">Endonuclease that specifically degrades the RNA of RNA-DNA hybrids.</text>
</comment>
<dbReference type="InterPro" id="IPR001352">
    <property type="entry name" value="RNase_HII/HIII"/>
</dbReference>
<dbReference type="Proteomes" id="UP000028523">
    <property type="component" value="Unassembled WGS sequence"/>
</dbReference>
<evidence type="ECO:0000256" key="11">
    <source>
        <dbReference type="ARBA" id="ARBA00023211"/>
    </source>
</evidence>
<dbReference type="PROSITE" id="PS51975">
    <property type="entry name" value="RNASE_H_2"/>
    <property type="match status" value="1"/>
</dbReference>
<feature type="binding site" evidence="12">
    <location>
        <position position="26"/>
    </location>
    <ligand>
        <name>a divalent metal cation</name>
        <dbReference type="ChEBI" id="CHEBI:60240"/>
    </ligand>
</feature>
<name>A0A084U4H9_MALIO</name>
<dbReference type="GeneID" id="96866632"/>
<dbReference type="RefSeq" id="WP_004025411.1">
    <property type="nucleotide sequence ID" value="NZ_AWQU01000054.1"/>
</dbReference>
<dbReference type="Pfam" id="PF01351">
    <property type="entry name" value="RNase_HII"/>
    <property type="match status" value="1"/>
</dbReference>
<keyword evidence="8 12" id="KW-0479">Metal-binding</keyword>
<evidence type="ECO:0000256" key="9">
    <source>
        <dbReference type="ARBA" id="ARBA00022759"/>
    </source>
</evidence>
<dbReference type="AlphaFoldDB" id="A0A084U4H9"/>
<comment type="caution">
    <text evidence="15">The sequence shown here is derived from an EMBL/GenBank/DDBJ whole genome shotgun (WGS) entry which is preliminary data.</text>
</comment>
<evidence type="ECO:0000256" key="4">
    <source>
        <dbReference type="ARBA" id="ARBA00004496"/>
    </source>
</evidence>
<dbReference type="GO" id="GO:0032299">
    <property type="term" value="C:ribonuclease H2 complex"/>
    <property type="evidence" value="ECO:0007669"/>
    <property type="project" value="TreeGrafter"/>
</dbReference>
<sequence>MKNNFNEIYKYDFNLRKKYPNILGIDEVGRGCVAGSLFVVGLILKPEYFNNEIKDSKLIKSIVKRKQLAEEILNNTIHFKCIRIEPNKILNPKQDTKKAMLEIAVSLKSVYDIVLTDYEKIEDDSINQINIVKGDSTSFTIAAASIVAKHFKDNETLELNKIFPQYHFINHHGYLTQQHKKILEQLPLLENVYRYNYPIIKKILKK</sequence>
<comment type="catalytic activity">
    <reaction evidence="1 12 13">
        <text>Endonucleolytic cleavage to 5'-phosphomonoester.</text>
        <dbReference type="EC" id="3.1.26.4"/>
    </reaction>
</comment>
<comment type="cofactor">
    <cofactor evidence="2">
        <name>Mg(2+)</name>
        <dbReference type="ChEBI" id="CHEBI:18420"/>
    </cofactor>
</comment>
<comment type="cofactor">
    <cofactor evidence="12">
        <name>Mn(2+)</name>
        <dbReference type="ChEBI" id="CHEBI:29035"/>
    </cofactor>
    <cofactor evidence="12">
        <name>Mg(2+)</name>
        <dbReference type="ChEBI" id="CHEBI:18420"/>
    </cofactor>
    <text evidence="12">Manganese or magnesium. Binds 1 divalent metal ion per monomer in the absence of substrate. May bind a second metal ion after substrate binding.</text>
</comment>
<keyword evidence="7 12" id="KW-0540">Nuclease</keyword>
<evidence type="ECO:0000313" key="16">
    <source>
        <dbReference type="Proteomes" id="UP000028523"/>
    </source>
</evidence>
<evidence type="ECO:0000256" key="12">
    <source>
        <dbReference type="PROSITE-ProRule" id="PRU01319"/>
    </source>
</evidence>
<evidence type="ECO:0000256" key="2">
    <source>
        <dbReference type="ARBA" id="ARBA00001946"/>
    </source>
</evidence>
<evidence type="ECO:0000256" key="6">
    <source>
        <dbReference type="ARBA" id="ARBA00022490"/>
    </source>
</evidence>
<evidence type="ECO:0000256" key="8">
    <source>
        <dbReference type="ARBA" id="ARBA00022723"/>
    </source>
</evidence>
<dbReference type="PANTHER" id="PTHR10954">
    <property type="entry name" value="RIBONUCLEASE H2 SUBUNIT A"/>
    <property type="match status" value="1"/>
</dbReference>
<dbReference type="CDD" id="cd07182">
    <property type="entry name" value="RNase_HII_bacteria_HII_like"/>
    <property type="match status" value="1"/>
</dbReference>